<dbReference type="PROSITE" id="PS51257">
    <property type="entry name" value="PROKAR_LIPOPROTEIN"/>
    <property type="match status" value="1"/>
</dbReference>
<feature type="chain" id="PRO_5047383700" description="DUF8094 domain-containing protein" evidence="1">
    <location>
        <begin position="21"/>
        <end position="330"/>
    </location>
</feature>
<organism evidence="3 4">
    <name type="scientific">Nonomuraea guangzhouensis</name>
    <dbReference type="NCBI Taxonomy" id="1291555"/>
    <lineage>
        <taxon>Bacteria</taxon>
        <taxon>Bacillati</taxon>
        <taxon>Actinomycetota</taxon>
        <taxon>Actinomycetes</taxon>
        <taxon>Streptosporangiales</taxon>
        <taxon>Streptosporangiaceae</taxon>
        <taxon>Nonomuraea</taxon>
    </lineage>
</organism>
<keyword evidence="1" id="KW-0732">Signal</keyword>
<evidence type="ECO:0000313" key="3">
    <source>
        <dbReference type="EMBL" id="MFD1536908.1"/>
    </source>
</evidence>
<name>A0ABW4G3Z1_9ACTN</name>
<proteinExistence type="predicted"/>
<dbReference type="RefSeq" id="WP_219527857.1">
    <property type="nucleotide sequence ID" value="NZ_JAHKRM010000003.1"/>
</dbReference>
<evidence type="ECO:0000256" key="1">
    <source>
        <dbReference type="SAM" id="SignalP"/>
    </source>
</evidence>
<reference evidence="4" key="1">
    <citation type="journal article" date="2019" name="Int. J. Syst. Evol. Microbiol.">
        <title>The Global Catalogue of Microorganisms (GCM) 10K type strain sequencing project: providing services to taxonomists for standard genome sequencing and annotation.</title>
        <authorList>
            <consortium name="The Broad Institute Genomics Platform"/>
            <consortium name="The Broad Institute Genome Sequencing Center for Infectious Disease"/>
            <person name="Wu L."/>
            <person name="Ma J."/>
        </authorList>
    </citation>
    <scope>NUCLEOTIDE SEQUENCE [LARGE SCALE GENOMIC DNA]</scope>
    <source>
        <strain evidence="4">CGMCC 1.15399</strain>
    </source>
</reference>
<dbReference type="InterPro" id="IPR058407">
    <property type="entry name" value="DUF8094"/>
</dbReference>
<keyword evidence="4" id="KW-1185">Reference proteome</keyword>
<evidence type="ECO:0000313" key="4">
    <source>
        <dbReference type="Proteomes" id="UP001597097"/>
    </source>
</evidence>
<accession>A0ABW4G3Z1</accession>
<evidence type="ECO:0000259" key="2">
    <source>
        <dbReference type="Pfam" id="PF26366"/>
    </source>
</evidence>
<dbReference type="Pfam" id="PF26366">
    <property type="entry name" value="DUF8094"/>
    <property type="match status" value="1"/>
</dbReference>
<dbReference type="EMBL" id="JBHUCM010000007">
    <property type="protein sequence ID" value="MFD1536908.1"/>
    <property type="molecule type" value="Genomic_DNA"/>
</dbReference>
<feature type="domain" description="DUF8094" evidence="2">
    <location>
        <begin position="42"/>
        <end position="318"/>
    </location>
</feature>
<dbReference type="Proteomes" id="UP001597097">
    <property type="component" value="Unassembled WGS sequence"/>
</dbReference>
<sequence length="330" mass="35432">MNIRHSAPVLAALVLFGVAACGGGSAQKSPFADQARTAPVQQGVVTPGEAKRVLDRYEKLAGQAVLQGKGWEAAEAGLSLRQTKADEQVNAMIGNRSTNPMEMNKTRFTIPRSGANPPWFLAEFALKGGKSWRQLIFQKTTQGWRVVASSVTDPKMKVPAIAKDRDGLATALPVDERGTLTISPRQAAQSHARLFATAGADPRARQTIAPGSFTTELVKTVQDQRKGLGGQWNVRYQPRLAPEIFALKTSAGGALIWYGFLTRNSFVAHQGSTYTASFPGRQTAALSHGETFKKRAALNSASTYLAVIPSAPGKVRVLNEWFSLLSITGS</sequence>
<comment type="caution">
    <text evidence="3">The sequence shown here is derived from an EMBL/GenBank/DDBJ whole genome shotgun (WGS) entry which is preliminary data.</text>
</comment>
<gene>
    <name evidence="3" type="ORF">ACFSJ0_07680</name>
</gene>
<feature type="signal peptide" evidence="1">
    <location>
        <begin position="1"/>
        <end position="20"/>
    </location>
</feature>
<protein>
    <recommendedName>
        <fullName evidence="2">DUF8094 domain-containing protein</fullName>
    </recommendedName>
</protein>